<dbReference type="SUPFAM" id="SSF52218">
    <property type="entry name" value="Flavoproteins"/>
    <property type="match status" value="1"/>
</dbReference>
<evidence type="ECO:0000259" key="2">
    <source>
        <dbReference type="Pfam" id="PF03358"/>
    </source>
</evidence>
<gene>
    <name evidence="3" type="ORF">GCM10017557_80720</name>
</gene>
<organism evidence="3 4">
    <name type="scientific">Streptomyces aurantiacus</name>
    <dbReference type="NCBI Taxonomy" id="47760"/>
    <lineage>
        <taxon>Bacteria</taxon>
        <taxon>Bacillati</taxon>
        <taxon>Actinomycetota</taxon>
        <taxon>Actinomycetes</taxon>
        <taxon>Kitasatosporales</taxon>
        <taxon>Streptomycetaceae</taxon>
        <taxon>Streptomyces</taxon>
        <taxon>Streptomyces aurantiacus group</taxon>
    </lineage>
</organism>
<dbReference type="Proteomes" id="UP000516444">
    <property type="component" value="Chromosome"/>
</dbReference>
<dbReference type="EMBL" id="AP023440">
    <property type="protein sequence ID" value="BCL33213.1"/>
    <property type="molecule type" value="Genomic_DNA"/>
</dbReference>
<dbReference type="InterPro" id="IPR029039">
    <property type="entry name" value="Flavoprotein-like_sf"/>
</dbReference>
<evidence type="ECO:0000313" key="4">
    <source>
        <dbReference type="Proteomes" id="UP000516444"/>
    </source>
</evidence>
<dbReference type="GO" id="GO:0016491">
    <property type="term" value="F:oxidoreductase activity"/>
    <property type="evidence" value="ECO:0007669"/>
    <property type="project" value="InterPro"/>
</dbReference>
<feature type="region of interest" description="Disordered" evidence="1">
    <location>
        <begin position="137"/>
        <end position="243"/>
    </location>
</feature>
<sequence length="243" mass="26023">MADGARSIAGTDAHRVDVASLSDADWELMDAADAIIFGTPTYMGTASGAFHAFAEASSKRWMTRAWSDKLAAGFTNSGSMSGDKLHTLQYLSLLAAQHGMLWVSLNLLPGWNTTTSSAQDDNRLGFYLGAGAKEYVMQHQRRRAREPRRPESSRLAPGGAASRAPGSPPAVPIDARISHCGRRFPPPRLPLGSLSAPFRPRTPRSGRAATTPVTPAIASPWRPPRLPPSSPPPTCRRSARDGS</sequence>
<reference evidence="3 4" key="1">
    <citation type="journal article" date="2014" name="Int. J. Syst. Evol. Microbiol.">
        <title>Complete genome sequence of Corynebacterium casei LMG S-19264T (=DSM 44701T), isolated from a smear-ripened cheese.</title>
        <authorList>
            <consortium name="US DOE Joint Genome Institute (JGI-PGF)"/>
            <person name="Walter F."/>
            <person name="Albersmeier A."/>
            <person name="Kalinowski J."/>
            <person name="Ruckert C."/>
        </authorList>
    </citation>
    <scope>NUCLEOTIDE SEQUENCE [LARGE SCALE GENOMIC DNA]</scope>
    <source>
        <strain evidence="3 4">JCM 4677</strain>
    </source>
</reference>
<protein>
    <recommendedName>
        <fullName evidence="2">NADPH-dependent FMN reductase-like domain-containing protein</fullName>
    </recommendedName>
</protein>
<accession>A0A7G1PC57</accession>
<evidence type="ECO:0000313" key="3">
    <source>
        <dbReference type="EMBL" id="BCL33213.1"/>
    </source>
</evidence>
<name>A0A7G1PC57_9ACTN</name>
<dbReference type="InterPro" id="IPR005025">
    <property type="entry name" value="FMN_Rdtase-like_dom"/>
</dbReference>
<dbReference type="Pfam" id="PF03358">
    <property type="entry name" value="FMN_red"/>
    <property type="match status" value="1"/>
</dbReference>
<keyword evidence="4" id="KW-1185">Reference proteome</keyword>
<feature type="compositionally biased region" description="Pro residues" evidence="1">
    <location>
        <begin position="221"/>
        <end position="234"/>
    </location>
</feature>
<dbReference type="Gene3D" id="3.40.50.360">
    <property type="match status" value="1"/>
</dbReference>
<proteinExistence type="predicted"/>
<dbReference type="AlphaFoldDB" id="A0A7G1PC57"/>
<dbReference type="KEGG" id="sgm:GCM10017557_80720"/>
<feature type="domain" description="NADPH-dependent FMN reductase-like" evidence="2">
    <location>
        <begin position="27"/>
        <end position="102"/>
    </location>
</feature>
<evidence type="ECO:0000256" key="1">
    <source>
        <dbReference type="SAM" id="MobiDB-lite"/>
    </source>
</evidence>
<feature type="compositionally biased region" description="Low complexity" evidence="1">
    <location>
        <begin position="153"/>
        <end position="165"/>
    </location>
</feature>